<dbReference type="AlphaFoldDB" id="A0A9D1GEG4"/>
<feature type="domain" description="Type 9 secretion system plug protein N-terminal" evidence="1">
    <location>
        <begin position="33"/>
        <end position="158"/>
    </location>
</feature>
<sequence length="416" mass="48172">MCRFLLSFLFLFVVVTGGSAARPFRTESFYGNVRTLQVRLSGDPLAPPVALLGHDEGIVISFDMLADDPEYLYYRIVHCNADWTPSGLSDVEYIDGFNELPVDDYSLSFNTYRNYVHYRIALPNEEVRFRLSGNYAVLVYPEGNPDSLLLTACFSITENLVALGCEITTRTDVDYNKAHQQLSFKVMYPRYEIRNPREELKVSITTNVGYDDGVTVSQPLYVRNQELEYAHTPRLVFPAGNEYRRFETVSRHYNTIGVESMRYFDPYYHAILKTDYPRASGAYVYDETQNGHFYIRTDDSEEADTEADYFVVHFMLATGAPVEGEVYIDGEFTHGRLDETTRMTYNPETRAYEKDMLLKQGAYNYRYLLQRPGAKADAAPIEGNFYETRNEYQIRVYHRPQGARYDRLIGYTRCRM</sequence>
<protein>
    <submittedName>
        <fullName evidence="2">DUF5103 domain-containing protein</fullName>
    </submittedName>
</protein>
<organism evidence="2 3">
    <name type="scientific">Candidatus Caccoplasma intestinavium</name>
    <dbReference type="NCBI Taxonomy" id="2840716"/>
    <lineage>
        <taxon>Bacteria</taxon>
        <taxon>Pseudomonadati</taxon>
        <taxon>Bacteroidota</taxon>
        <taxon>Bacteroidia</taxon>
        <taxon>Bacteroidales</taxon>
        <taxon>Bacteroidaceae</taxon>
        <taxon>Bacteroidaceae incertae sedis</taxon>
        <taxon>Candidatus Caccoplasma</taxon>
    </lineage>
</organism>
<name>A0A9D1GEG4_9BACT</name>
<dbReference type="Proteomes" id="UP000886722">
    <property type="component" value="Unassembled WGS sequence"/>
</dbReference>
<comment type="caution">
    <text evidence="2">The sequence shown here is derived from an EMBL/GenBank/DDBJ whole genome shotgun (WGS) entry which is preliminary data.</text>
</comment>
<reference evidence="2" key="1">
    <citation type="submission" date="2020-10" db="EMBL/GenBank/DDBJ databases">
        <authorList>
            <person name="Gilroy R."/>
        </authorList>
    </citation>
    <scope>NUCLEOTIDE SEQUENCE</scope>
    <source>
        <strain evidence="2">21143</strain>
    </source>
</reference>
<gene>
    <name evidence="2" type="ORF">IAD06_04530</name>
</gene>
<accession>A0A9D1GEG4</accession>
<dbReference type="Pfam" id="PF17116">
    <property type="entry name" value="T9SS_plug_1st"/>
    <property type="match status" value="1"/>
</dbReference>
<reference evidence="2" key="2">
    <citation type="journal article" date="2021" name="PeerJ">
        <title>Extensive microbial diversity within the chicken gut microbiome revealed by metagenomics and culture.</title>
        <authorList>
            <person name="Gilroy R."/>
            <person name="Ravi A."/>
            <person name="Getino M."/>
            <person name="Pursley I."/>
            <person name="Horton D.L."/>
            <person name="Alikhan N.F."/>
            <person name="Baker D."/>
            <person name="Gharbi K."/>
            <person name="Hall N."/>
            <person name="Watson M."/>
            <person name="Adriaenssens E.M."/>
            <person name="Foster-Nyarko E."/>
            <person name="Jarju S."/>
            <person name="Secka A."/>
            <person name="Antonio M."/>
            <person name="Oren A."/>
            <person name="Chaudhuri R.R."/>
            <person name="La Ragione R."/>
            <person name="Hildebrand F."/>
            <person name="Pallen M.J."/>
        </authorList>
    </citation>
    <scope>NUCLEOTIDE SEQUENCE</scope>
    <source>
        <strain evidence="2">21143</strain>
    </source>
</reference>
<dbReference type="InterPro" id="IPR031345">
    <property type="entry name" value="T9SS_Plug_N"/>
</dbReference>
<evidence type="ECO:0000259" key="1">
    <source>
        <dbReference type="Pfam" id="PF17116"/>
    </source>
</evidence>
<proteinExistence type="predicted"/>
<dbReference type="EMBL" id="DVKT01000034">
    <property type="protein sequence ID" value="HIT39286.1"/>
    <property type="molecule type" value="Genomic_DNA"/>
</dbReference>
<evidence type="ECO:0000313" key="2">
    <source>
        <dbReference type="EMBL" id="HIT39286.1"/>
    </source>
</evidence>
<evidence type="ECO:0000313" key="3">
    <source>
        <dbReference type="Proteomes" id="UP000886722"/>
    </source>
</evidence>